<evidence type="ECO:0000313" key="3">
    <source>
        <dbReference type="EMBL" id="MBT9315950.1"/>
    </source>
</evidence>
<dbReference type="CDD" id="cd07302">
    <property type="entry name" value="CHD"/>
    <property type="match status" value="1"/>
</dbReference>
<dbReference type="Proteomes" id="UP000717364">
    <property type="component" value="Unassembled WGS sequence"/>
</dbReference>
<dbReference type="InterPro" id="IPR001054">
    <property type="entry name" value="A/G_cyclase"/>
</dbReference>
<dbReference type="GO" id="GO:0006171">
    <property type="term" value="P:cAMP biosynthetic process"/>
    <property type="evidence" value="ECO:0007669"/>
    <property type="project" value="TreeGrafter"/>
</dbReference>
<dbReference type="Pfam" id="PF00211">
    <property type="entry name" value="Guanylate_cyc"/>
    <property type="match status" value="1"/>
</dbReference>
<dbReference type="GO" id="GO:0035556">
    <property type="term" value="P:intracellular signal transduction"/>
    <property type="evidence" value="ECO:0007669"/>
    <property type="project" value="InterPro"/>
</dbReference>
<dbReference type="Gene3D" id="3.30.70.1230">
    <property type="entry name" value="Nucleotide cyclase"/>
    <property type="match status" value="1"/>
</dbReference>
<keyword evidence="4" id="KW-1185">Reference proteome</keyword>
<protein>
    <submittedName>
        <fullName evidence="3">Adenylate/guanylate cyclase domain-containing protein</fullName>
    </submittedName>
</protein>
<dbReference type="PANTHER" id="PTHR43081">
    <property type="entry name" value="ADENYLATE CYCLASE, TERMINAL-DIFFERENTIATION SPECIFIC-RELATED"/>
    <property type="match status" value="1"/>
</dbReference>
<name>A0A947DFG8_9CYAN</name>
<dbReference type="EMBL" id="JADOES010000018">
    <property type="protein sequence ID" value="MBT9315950.1"/>
    <property type="molecule type" value="Genomic_DNA"/>
</dbReference>
<evidence type="ECO:0000256" key="1">
    <source>
        <dbReference type="ARBA" id="ARBA00005381"/>
    </source>
</evidence>
<sequence length="418" mass="47859">MNSDTFIPDPSAHPPLESEIIRLRKIVEDLTLKNSEMETLVEIITEHSTTLENNLKEQNQIMADYIEQVNTITAAAITVQNNTFNPNSLTSISARTDELGNLAQVFSETVQSVKHHEQQLIEANKHLSDLLTAYSRFVPHEYLTFLKQESIINIQLGDHVSKEMAVMFSDIRSFTTLSEHMSPQENFNFINAYLRRISPEIRNHNGFIVKYLGDGMMAVFPESVDDALRAGIAKAKRVQEYNQHRLSAGYEPLEVGIGIHVGHMMVGMVGEANRMQGDAFSDNVNLTARLEGLTKYYGASLLISEEVLLQLSQPEQYTVRLLDRVIVKGRREPITIYEVLEADVEASRLLKKKTLSVYQQARKFYQQSDWGQAKKCFEQVLKTNPIDRTVQFYLERIQQLSQRNFSEDWHGIWSFTQK</sequence>
<dbReference type="RefSeq" id="WP_215609014.1">
    <property type="nucleotide sequence ID" value="NZ_JADOES010000018.1"/>
</dbReference>
<reference evidence="3" key="1">
    <citation type="submission" date="2020-11" db="EMBL/GenBank/DDBJ databases">
        <authorList>
            <person name="Konstantinou D."/>
            <person name="Gkelis S."/>
            <person name="Popin R."/>
            <person name="Fewer D."/>
            <person name="Sivonen K."/>
        </authorList>
    </citation>
    <scope>NUCLEOTIDE SEQUENCE</scope>
    <source>
        <strain evidence="3">TAU-MAC 1115</strain>
    </source>
</reference>
<gene>
    <name evidence="3" type="ORF">IXB50_11010</name>
</gene>
<dbReference type="InterPro" id="IPR029787">
    <property type="entry name" value="Nucleotide_cyclase"/>
</dbReference>
<evidence type="ECO:0000313" key="4">
    <source>
        <dbReference type="Proteomes" id="UP000717364"/>
    </source>
</evidence>
<organism evidence="3 4">
    <name type="scientific">Leptothoe spongobia TAU-MAC 1115</name>
    <dbReference type="NCBI Taxonomy" id="1967444"/>
    <lineage>
        <taxon>Bacteria</taxon>
        <taxon>Bacillati</taxon>
        <taxon>Cyanobacteriota</taxon>
        <taxon>Cyanophyceae</taxon>
        <taxon>Nodosilineales</taxon>
        <taxon>Cymatolegaceae</taxon>
        <taxon>Leptothoe</taxon>
        <taxon>Leptothoe spongobia</taxon>
    </lineage>
</organism>
<comment type="caution">
    <text evidence="3">The sequence shown here is derived from an EMBL/GenBank/DDBJ whole genome shotgun (WGS) entry which is preliminary data.</text>
</comment>
<dbReference type="PANTHER" id="PTHR43081:SF1">
    <property type="entry name" value="ADENYLATE CYCLASE, TERMINAL-DIFFERENTIATION SPECIFIC"/>
    <property type="match status" value="1"/>
</dbReference>
<dbReference type="SMART" id="SM00044">
    <property type="entry name" value="CYCc"/>
    <property type="match status" value="1"/>
</dbReference>
<reference evidence="3" key="2">
    <citation type="journal article" date="2021" name="Mar. Drugs">
        <title>Genome Reduction and Secondary Metabolism of the Marine Sponge-Associated Cyanobacterium Leptothoe.</title>
        <authorList>
            <person name="Konstantinou D."/>
            <person name="Popin R.V."/>
            <person name="Fewer D.P."/>
            <person name="Sivonen K."/>
            <person name="Gkelis S."/>
        </authorList>
    </citation>
    <scope>NUCLEOTIDE SEQUENCE</scope>
    <source>
        <strain evidence="3">TAU-MAC 1115</strain>
    </source>
</reference>
<proteinExistence type="inferred from homology"/>
<comment type="similarity">
    <text evidence="1">Belongs to the adenylyl cyclase class-3 family.</text>
</comment>
<evidence type="ECO:0000259" key="2">
    <source>
        <dbReference type="PROSITE" id="PS50125"/>
    </source>
</evidence>
<dbReference type="InterPro" id="IPR050697">
    <property type="entry name" value="Adenylyl/Guanylyl_Cyclase_3/4"/>
</dbReference>
<dbReference type="AlphaFoldDB" id="A0A947DFG8"/>
<dbReference type="PROSITE" id="PS50125">
    <property type="entry name" value="GUANYLATE_CYCLASE_2"/>
    <property type="match status" value="1"/>
</dbReference>
<accession>A0A947DFG8</accession>
<feature type="domain" description="Guanylate cyclase" evidence="2">
    <location>
        <begin position="165"/>
        <end position="291"/>
    </location>
</feature>
<dbReference type="GO" id="GO:0004016">
    <property type="term" value="F:adenylate cyclase activity"/>
    <property type="evidence" value="ECO:0007669"/>
    <property type="project" value="UniProtKB-ARBA"/>
</dbReference>
<dbReference type="SUPFAM" id="SSF55073">
    <property type="entry name" value="Nucleotide cyclase"/>
    <property type="match status" value="1"/>
</dbReference>